<comment type="caution">
    <text evidence="2">The sequence shown here is derived from an EMBL/GenBank/DDBJ whole genome shotgun (WGS) entry which is preliminary data.</text>
</comment>
<keyword evidence="1" id="KW-0812">Transmembrane</keyword>
<feature type="transmembrane region" description="Helical" evidence="1">
    <location>
        <begin position="69"/>
        <end position="87"/>
    </location>
</feature>
<keyword evidence="1" id="KW-1133">Transmembrane helix</keyword>
<accession>A0A090QJ58</accession>
<feature type="transmembrane region" description="Helical" evidence="1">
    <location>
        <begin position="121"/>
        <end position="139"/>
    </location>
</feature>
<evidence type="ECO:0000256" key="1">
    <source>
        <dbReference type="SAM" id="Phobius"/>
    </source>
</evidence>
<sequence>MLGLVAFGFFFYTLAVGDEAIELNENGVQSSTVTPMMYLSYIILGIIILSVVVFVLKGLFTSPETLKKSLISIGLLVVVVLISYFAFADNSVVNAQGEAIMLDDGEQLTASTSQWIGTSLYVFYILAIVAVGTIVWSGVSKVLKR</sequence>
<proteinExistence type="predicted"/>
<keyword evidence="1" id="KW-0472">Membrane</keyword>
<evidence type="ECO:0000313" key="3">
    <source>
        <dbReference type="Proteomes" id="UP000029221"/>
    </source>
</evidence>
<gene>
    <name evidence="2" type="ORF">JCM19294_2323</name>
</gene>
<dbReference type="STRING" id="319236.BST91_00090"/>
<reference evidence="2" key="1">
    <citation type="journal article" date="2014" name="Genome Announc.">
        <title>Draft Genome Sequences of Marine Flavobacterium Nonlabens Strains NR17, NR24, NR27, NR32, NR33, and Ara13.</title>
        <authorList>
            <person name="Nakanishi M."/>
            <person name="Meirelles P."/>
            <person name="Suzuki R."/>
            <person name="Takatani N."/>
            <person name="Mino S."/>
            <person name="Suda W."/>
            <person name="Oshima K."/>
            <person name="Hattori M."/>
            <person name="Ohkuma M."/>
            <person name="Hosokawa M."/>
            <person name="Miyashita K."/>
            <person name="Thompson F.L."/>
            <person name="Niwa A."/>
            <person name="Sawabe T."/>
            <person name="Sawabe T."/>
        </authorList>
    </citation>
    <scope>NUCLEOTIDE SEQUENCE [LARGE SCALE GENOMIC DNA]</scope>
    <source>
        <strain evidence="2">JCM 19294</strain>
    </source>
</reference>
<dbReference type="AlphaFoldDB" id="A0A090QJ58"/>
<dbReference type="eggNOG" id="ENOG5030ZN8">
    <property type="taxonomic scope" value="Bacteria"/>
</dbReference>
<dbReference type="Proteomes" id="UP000029221">
    <property type="component" value="Unassembled WGS sequence"/>
</dbReference>
<keyword evidence="3" id="KW-1185">Reference proteome</keyword>
<name>A0A090QJ58_9FLAO</name>
<feature type="transmembrane region" description="Helical" evidence="1">
    <location>
        <begin position="41"/>
        <end position="60"/>
    </location>
</feature>
<dbReference type="EMBL" id="BBML01000001">
    <property type="protein sequence ID" value="GAK95541.1"/>
    <property type="molecule type" value="Genomic_DNA"/>
</dbReference>
<protein>
    <submittedName>
        <fullName evidence="2">Uncharacterized protein</fullName>
    </submittedName>
</protein>
<evidence type="ECO:0000313" key="2">
    <source>
        <dbReference type="EMBL" id="GAK95541.1"/>
    </source>
</evidence>
<organism evidence="2 3">
    <name type="scientific">Nonlabens tegetincola</name>
    <dbReference type="NCBI Taxonomy" id="323273"/>
    <lineage>
        <taxon>Bacteria</taxon>
        <taxon>Pseudomonadati</taxon>
        <taxon>Bacteroidota</taxon>
        <taxon>Flavobacteriia</taxon>
        <taxon>Flavobacteriales</taxon>
        <taxon>Flavobacteriaceae</taxon>
        <taxon>Nonlabens</taxon>
    </lineage>
</organism>